<comment type="subcellular location">
    <subcellularLocation>
        <location evidence="2">Cytoplasm</location>
    </subcellularLocation>
    <subcellularLocation>
        <location evidence="1">Nucleus</location>
    </subcellularLocation>
</comment>
<dbReference type="PANTHER" id="PTHR21399:SF0">
    <property type="entry name" value="METHYLOSOME SUBUNIT PICLN"/>
    <property type="match status" value="1"/>
</dbReference>
<feature type="region of interest" description="Disordered" evidence="6">
    <location>
        <begin position="204"/>
        <end position="224"/>
    </location>
</feature>
<comment type="similarity">
    <text evidence="3">Belongs to the pICln (TC 1.A.47) family.</text>
</comment>
<dbReference type="GO" id="GO:0006821">
    <property type="term" value="P:chloride transport"/>
    <property type="evidence" value="ECO:0007669"/>
    <property type="project" value="InterPro"/>
</dbReference>
<evidence type="ECO:0000313" key="9">
    <source>
        <dbReference type="Proteomes" id="UP001295794"/>
    </source>
</evidence>
<dbReference type="GO" id="GO:0005681">
    <property type="term" value="C:spliceosomal complex"/>
    <property type="evidence" value="ECO:0007669"/>
    <property type="project" value="TreeGrafter"/>
</dbReference>
<keyword evidence="5" id="KW-0539">Nucleus</keyword>
<dbReference type="GO" id="GO:0005886">
    <property type="term" value="C:plasma membrane"/>
    <property type="evidence" value="ECO:0007669"/>
    <property type="project" value="InterPro"/>
</dbReference>
<evidence type="ECO:0000256" key="6">
    <source>
        <dbReference type="SAM" id="MobiDB-lite"/>
    </source>
</evidence>
<evidence type="ECO:0000256" key="3">
    <source>
        <dbReference type="ARBA" id="ARBA00007054"/>
    </source>
</evidence>
<evidence type="ECO:0000313" key="8">
    <source>
        <dbReference type="EMBL" id="CAK5269170.1"/>
    </source>
</evidence>
<name>A0AAD2Q2L4_9AGAR</name>
<reference evidence="8" key="1">
    <citation type="submission" date="2023-11" db="EMBL/GenBank/DDBJ databases">
        <authorList>
            <person name="De Vega J J."/>
            <person name="De Vega J J."/>
        </authorList>
    </citation>
    <scope>NUCLEOTIDE SEQUENCE</scope>
</reference>
<keyword evidence="4" id="KW-0963">Cytoplasm</keyword>
<dbReference type="Pfam" id="PF03517">
    <property type="entry name" value="Voldacs"/>
    <property type="match status" value="1"/>
</dbReference>
<organism evidence="8 9">
    <name type="scientific">Mycena citricolor</name>
    <dbReference type="NCBI Taxonomy" id="2018698"/>
    <lineage>
        <taxon>Eukaryota</taxon>
        <taxon>Fungi</taxon>
        <taxon>Dikarya</taxon>
        <taxon>Basidiomycota</taxon>
        <taxon>Agaricomycotina</taxon>
        <taxon>Agaricomycetes</taxon>
        <taxon>Agaricomycetidae</taxon>
        <taxon>Agaricales</taxon>
        <taxon>Marasmiineae</taxon>
        <taxon>Mycenaceae</taxon>
        <taxon>Mycena</taxon>
    </lineage>
</organism>
<dbReference type="AlphaFoldDB" id="A0AAD2Q2L4"/>
<gene>
    <name evidence="7" type="ORF">MYCIT1_LOCUS11904</name>
    <name evidence="8" type="ORF">MYCIT1_LOCUS12693</name>
</gene>
<dbReference type="PANTHER" id="PTHR21399">
    <property type="entry name" value="CHLORIDE CONDUCTANCE REGULATORY PROTEIN ICLN"/>
    <property type="match status" value="1"/>
</dbReference>
<accession>A0AAD2Q2L4</accession>
<evidence type="ECO:0000256" key="1">
    <source>
        <dbReference type="ARBA" id="ARBA00004123"/>
    </source>
</evidence>
<dbReference type="InterPro" id="IPR003521">
    <property type="entry name" value="ICln"/>
</dbReference>
<dbReference type="EMBL" id="CAVNYO010000138">
    <property type="protein sequence ID" value="CAK5268610.1"/>
    <property type="molecule type" value="Genomic_DNA"/>
</dbReference>
<evidence type="ECO:0008006" key="10">
    <source>
        <dbReference type="Google" id="ProtNLM"/>
    </source>
</evidence>
<evidence type="ECO:0000256" key="2">
    <source>
        <dbReference type="ARBA" id="ARBA00004496"/>
    </source>
</evidence>
<sequence length="224" mass="23947">MPAATLIQSLPNFISRENHTALVSQTPSSFNDIPPVVCHIEQNVSVTLDPPLDGFAQSNAQGTLYVIESVLVFMPNQGSGFQVEYPAITLHAVSRAESGPSIYCQLDEHAGEPESAAINDEVSEMRELSIIPQDASSLEPIFEALSRCAALHPDPATGSDEEDMDAFLDSNGGDFEVFAGDENQELSEVGRAALEHLESIIEWPVNGSTHGSEPGVSDEENPAA</sequence>
<evidence type="ECO:0000256" key="4">
    <source>
        <dbReference type="ARBA" id="ARBA00022490"/>
    </source>
</evidence>
<dbReference type="GO" id="GO:0034715">
    <property type="term" value="C:pICln-Sm protein complex"/>
    <property type="evidence" value="ECO:0007669"/>
    <property type="project" value="InterPro"/>
</dbReference>
<dbReference type="GO" id="GO:0034709">
    <property type="term" value="C:methylosome"/>
    <property type="evidence" value="ECO:0007669"/>
    <property type="project" value="InterPro"/>
</dbReference>
<dbReference type="PRINTS" id="PR01348">
    <property type="entry name" value="ICLNCHANNEL"/>
</dbReference>
<evidence type="ECO:0000256" key="5">
    <source>
        <dbReference type="ARBA" id="ARBA00023242"/>
    </source>
</evidence>
<comment type="caution">
    <text evidence="8">The sequence shown here is derived from an EMBL/GenBank/DDBJ whole genome shotgun (WGS) entry which is preliminary data.</text>
</comment>
<dbReference type="GO" id="GO:0006884">
    <property type="term" value="P:cell volume homeostasis"/>
    <property type="evidence" value="ECO:0007669"/>
    <property type="project" value="InterPro"/>
</dbReference>
<dbReference type="EMBL" id="CAVNYO010000141">
    <property type="protein sequence ID" value="CAK5269170.1"/>
    <property type="molecule type" value="Genomic_DNA"/>
</dbReference>
<dbReference type="Proteomes" id="UP001295794">
    <property type="component" value="Unassembled WGS sequence"/>
</dbReference>
<dbReference type="InterPro" id="IPR039924">
    <property type="entry name" value="ICln/Lot5/Saf5"/>
</dbReference>
<dbReference type="Gene3D" id="2.30.29.30">
    <property type="entry name" value="Pleckstrin-homology domain (PH domain)/Phosphotyrosine-binding domain (PTB)"/>
    <property type="match status" value="1"/>
</dbReference>
<proteinExistence type="inferred from homology"/>
<dbReference type="GO" id="GO:0045292">
    <property type="term" value="P:mRNA cis splicing, via spliceosome"/>
    <property type="evidence" value="ECO:0007669"/>
    <property type="project" value="TreeGrafter"/>
</dbReference>
<dbReference type="GO" id="GO:0000387">
    <property type="term" value="P:spliceosomal snRNP assembly"/>
    <property type="evidence" value="ECO:0007669"/>
    <property type="project" value="InterPro"/>
</dbReference>
<dbReference type="GO" id="GO:0005829">
    <property type="term" value="C:cytosol"/>
    <property type="evidence" value="ECO:0007669"/>
    <property type="project" value="InterPro"/>
</dbReference>
<dbReference type="InterPro" id="IPR011993">
    <property type="entry name" value="PH-like_dom_sf"/>
</dbReference>
<protein>
    <recommendedName>
        <fullName evidence="10">Regulator of volume decrease after cellular swelling-domain-containing protein</fullName>
    </recommendedName>
</protein>
<evidence type="ECO:0000313" key="7">
    <source>
        <dbReference type="EMBL" id="CAK5268610.1"/>
    </source>
</evidence>
<keyword evidence="9" id="KW-1185">Reference proteome</keyword>